<dbReference type="InterPro" id="IPR010653">
    <property type="entry name" value="NlpB/DapX"/>
</dbReference>
<dbReference type="EMBL" id="SHBP01000005">
    <property type="protein sequence ID" value="RZO20286.1"/>
    <property type="molecule type" value="Genomic_DNA"/>
</dbReference>
<protein>
    <submittedName>
        <fullName evidence="1">Outer membrane protein assembly factor BamC</fullName>
    </submittedName>
</protein>
<dbReference type="AlphaFoldDB" id="A0A520MGD1"/>
<evidence type="ECO:0000313" key="1">
    <source>
        <dbReference type="EMBL" id="RZO20286.1"/>
    </source>
</evidence>
<gene>
    <name evidence="1" type="primary">bamC</name>
    <name evidence="1" type="ORF">EVB03_05055</name>
</gene>
<dbReference type="Gene3D" id="3.30.530.50">
    <property type="match status" value="1"/>
</dbReference>
<comment type="caution">
    <text evidence="1">The sequence shown here is derived from an EMBL/GenBank/DDBJ whole genome shotgun (WGS) entry which is preliminary data.</text>
</comment>
<name>A0A520MGD1_9GAMM</name>
<dbReference type="Pfam" id="PF06804">
    <property type="entry name" value="Lipoprotein_18"/>
    <property type="match status" value="1"/>
</dbReference>
<sequence>MRIISFGIIILLAINLAGCGWFGLRDRSNDYLLAEETEPTFIPLESKSIPLGQLYPLPPAQGSSEQLVSFDVPRPQPASINTFEQLVKIQSFDDRRWVLINISPSELWPRLRNVLNRNGVPSARAEGSSGIIETVWVSFNSDNENSHRFRFNISPGVQLESTEISVVHNQVLRGEEEVGEWPEESNSDQRELDMLTLVANDLAGTEDFASVSLLAQEIGGSSKVQIISPEIADPFIEIKLGYDRSWASIVYSAERAGFTTIDKDRSEGVLFVNYTEPNKAEPGFFAGLFGGGRSNDEIIEVNYRILVESVKENVEVRLVDSKGDSLPKAEALKLLAIVRSNLS</sequence>
<dbReference type="Gene3D" id="3.30.310.170">
    <property type="entry name" value="Outer membrane protein assembly factor BamC"/>
    <property type="match status" value="1"/>
</dbReference>
<proteinExistence type="predicted"/>
<reference evidence="1 2" key="1">
    <citation type="submission" date="2019-02" db="EMBL/GenBank/DDBJ databases">
        <title>Prokaryotic population dynamics and viral predation in marine succession experiment using metagenomics: the confinement effect.</title>
        <authorList>
            <person name="Haro-Moreno J.M."/>
            <person name="Rodriguez-Valera F."/>
            <person name="Lopez-Perez M."/>
        </authorList>
    </citation>
    <scope>NUCLEOTIDE SEQUENCE [LARGE SCALE GENOMIC DNA]</scope>
    <source>
        <strain evidence="1">MED-G170</strain>
    </source>
</reference>
<organism evidence="1 2">
    <name type="scientific">SAR92 clade bacterium</name>
    <dbReference type="NCBI Taxonomy" id="2315479"/>
    <lineage>
        <taxon>Bacteria</taxon>
        <taxon>Pseudomonadati</taxon>
        <taxon>Pseudomonadota</taxon>
        <taxon>Gammaproteobacteria</taxon>
        <taxon>Cellvibrionales</taxon>
        <taxon>Porticoccaceae</taxon>
        <taxon>SAR92 clade</taxon>
    </lineage>
</organism>
<dbReference type="InterPro" id="IPR042268">
    <property type="entry name" value="BamC_C"/>
</dbReference>
<evidence type="ECO:0000313" key="2">
    <source>
        <dbReference type="Proteomes" id="UP000315889"/>
    </source>
</evidence>
<accession>A0A520MGD1</accession>
<dbReference type="Proteomes" id="UP000315889">
    <property type="component" value="Unassembled WGS sequence"/>
</dbReference>